<dbReference type="AlphaFoldDB" id="A0A2T7UKT1"/>
<dbReference type="Gene3D" id="1.10.4100.10">
    <property type="entry name" value="2-methylcitrate dehydratase PrpD"/>
    <property type="match status" value="1"/>
</dbReference>
<dbReference type="Proteomes" id="UP000244810">
    <property type="component" value="Unassembled WGS sequence"/>
</dbReference>
<dbReference type="EMBL" id="QDDR01000016">
    <property type="protein sequence ID" value="PVE45302.1"/>
    <property type="molecule type" value="Genomic_DNA"/>
</dbReference>
<dbReference type="InterPro" id="IPR045336">
    <property type="entry name" value="MmgE_PrpD_N"/>
</dbReference>
<dbReference type="Pfam" id="PF03972">
    <property type="entry name" value="MmgE_PrpD_N"/>
    <property type="match status" value="1"/>
</dbReference>
<dbReference type="OrthoDB" id="9795089at2"/>
<feature type="domain" description="MmgE/PrpD N-terminal" evidence="2">
    <location>
        <begin position="12"/>
        <end position="248"/>
    </location>
</feature>
<dbReference type="RefSeq" id="WP_107751799.1">
    <property type="nucleotide sequence ID" value="NZ_QBKF01000005.1"/>
</dbReference>
<dbReference type="InterPro" id="IPR005656">
    <property type="entry name" value="MmgE_PrpD"/>
</dbReference>
<evidence type="ECO:0000259" key="2">
    <source>
        <dbReference type="Pfam" id="PF03972"/>
    </source>
</evidence>
<gene>
    <name evidence="4" type="ORF">DDE23_22290</name>
</gene>
<dbReference type="InterPro" id="IPR036148">
    <property type="entry name" value="MmgE/PrpD_sf"/>
</dbReference>
<dbReference type="Gene3D" id="3.30.1330.120">
    <property type="entry name" value="2-methylcitrate dehydratase PrpD"/>
    <property type="match status" value="1"/>
</dbReference>
<dbReference type="SUPFAM" id="SSF103378">
    <property type="entry name" value="2-methylcitrate dehydratase PrpD"/>
    <property type="match status" value="1"/>
</dbReference>
<protein>
    <submittedName>
        <fullName evidence="4">2-methylcitrate dehydratase</fullName>
    </submittedName>
</protein>
<comment type="caution">
    <text evidence="4">The sequence shown here is derived from an EMBL/GenBank/DDBJ whole genome shotgun (WGS) entry which is preliminary data.</text>
</comment>
<feature type="domain" description="MmgE/PrpD C-terminal" evidence="3">
    <location>
        <begin position="275"/>
        <end position="436"/>
    </location>
</feature>
<sequence>MTATATPQGVSQALADHLATQRPEAISDRDRHEARRALVNIVGCALGGAEHEAVEIAIAARGPFGGAPTARALGRREGFDPLLASLLNGISSHVHDFDDTTPSNYIHPTSPVASALFSYASANPVSGADFLHAFILGYEAVTRIGNATYPAHYQAGWHSTGSIGVFGAAAAIGRLMGLNPEQMRHALGLAATQAAGIRDNFGAMAKSLHPGRSAEAGYMAALLAAKGFTAGPTPLEGPRGFAHVTTGTSGTFDLSLVTRDLGRDPLLHENTYKPFPCGIVVHPTIDACLQLVAAHDLTPAMIEAVELDVAPLVLDLCNQKDITVGLQGKFSIYHAAGIALARHRAGREEFSDETVNAADVKAMRARVTPRASDTVPEDGVHVTLRLKDGRVLTKELDASIGNIRRPLSDDQLAQKFRDQAEVLTPARTEALIGALWSLDSAADMATIIDLATPE</sequence>
<dbReference type="PANTHER" id="PTHR16943">
    <property type="entry name" value="2-METHYLCITRATE DEHYDRATASE-RELATED"/>
    <property type="match status" value="1"/>
</dbReference>
<evidence type="ECO:0000313" key="4">
    <source>
        <dbReference type="EMBL" id="PVE45302.1"/>
    </source>
</evidence>
<dbReference type="InterPro" id="IPR042188">
    <property type="entry name" value="MmgE/PrpD_sf_2"/>
</dbReference>
<dbReference type="InterPro" id="IPR045337">
    <property type="entry name" value="MmgE_PrpD_C"/>
</dbReference>
<evidence type="ECO:0000259" key="3">
    <source>
        <dbReference type="Pfam" id="PF19305"/>
    </source>
</evidence>
<reference evidence="4 5" key="1">
    <citation type="journal article" date="2011" name="Syst. Appl. Microbiol.">
        <title>Defluviimonas denitrificans gen. nov., sp. nov., and Pararhodobacter aggregans gen. nov., sp. nov., non-phototrophic Rhodobacteraceae from the biofilter of a marine aquaculture.</title>
        <authorList>
            <person name="Foesel B.U."/>
            <person name="Drake H.L."/>
            <person name="Schramm A."/>
        </authorList>
    </citation>
    <scope>NUCLEOTIDE SEQUENCE [LARGE SCALE GENOMIC DNA]</scope>
    <source>
        <strain evidence="4 5">D1-19</strain>
    </source>
</reference>
<accession>A0A2T7UKT1</accession>
<organism evidence="4 5">
    <name type="scientific">Pararhodobacter aggregans</name>
    <dbReference type="NCBI Taxonomy" id="404875"/>
    <lineage>
        <taxon>Bacteria</taxon>
        <taxon>Pseudomonadati</taxon>
        <taxon>Pseudomonadota</taxon>
        <taxon>Alphaproteobacteria</taxon>
        <taxon>Rhodobacterales</taxon>
        <taxon>Paracoccaceae</taxon>
        <taxon>Pararhodobacter</taxon>
    </lineage>
</organism>
<proteinExistence type="inferred from homology"/>
<dbReference type="GO" id="GO:0016829">
    <property type="term" value="F:lyase activity"/>
    <property type="evidence" value="ECO:0007669"/>
    <property type="project" value="InterPro"/>
</dbReference>
<dbReference type="Pfam" id="PF19305">
    <property type="entry name" value="MmgE_PrpD_C"/>
    <property type="match status" value="1"/>
</dbReference>
<dbReference type="PANTHER" id="PTHR16943:SF8">
    <property type="entry name" value="2-METHYLCITRATE DEHYDRATASE"/>
    <property type="match status" value="1"/>
</dbReference>
<dbReference type="InterPro" id="IPR042183">
    <property type="entry name" value="MmgE/PrpD_sf_1"/>
</dbReference>
<name>A0A2T7UKT1_9RHOB</name>
<evidence type="ECO:0000313" key="5">
    <source>
        <dbReference type="Proteomes" id="UP000244810"/>
    </source>
</evidence>
<keyword evidence="5" id="KW-1185">Reference proteome</keyword>
<comment type="similarity">
    <text evidence="1">Belongs to the PrpD family.</text>
</comment>
<evidence type="ECO:0000256" key="1">
    <source>
        <dbReference type="ARBA" id="ARBA00006174"/>
    </source>
</evidence>